<accession>A0ABW2CC33</accession>
<organism evidence="2 3">
    <name type="scientific">Actinomadura yumaensis</name>
    <dbReference type="NCBI Taxonomy" id="111807"/>
    <lineage>
        <taxon>Bacteria</taxon>
        <taxon>Bacillati</taxon>
        <taxon>Actinomycetota</taxon>
        <taxon>Actinomycetes</taxon>
        <taxon>Streptosporangiales</taxon>
        <taxon>Thermomonosporaceae</taxon>
        <taxon>Actinomadura</taxon>
    </lineage>
</organism>
<dbReference type="RefSeq" id="WP_378063095.1">
    <property type="nucleotide sequence ID" value="NZ_JBHSXS010000002.1"/>
</dbReference>
<keyword evidence="3" id="KW-1185">Reference proteome</keyword>
<proteinExistence type="predicted"/>
<dbReference type="EMBL" id="JBHSXS010000002">
    <property type="protein sequence ID" value="MFC6879348.1"/>
    <property type="molecule type" value="Genomic_DNA"/>
</dbReference>
<name>A0ABW2CC33_9ACTN</name>
<evidence type="ECO:0000256" key="1">
    <source>
        <dbReference type="SAM" id="MobiDB-lite"/>
    </source>
</evidence>
<dbReference type="SUPFAM" id="SSF55469">
    <property type="entry name" value="FMN-dependent nitroreductase-like"/>
    <property type="match status" value="1"/>
</dbReference>
<dbReference type="Gene3D" id="3.40.109.10">
    <property type="entry name" value="NADH Oxidase"/>
    <property type="match status" value="1"/>
</dbReference>
<reference evidence="3" key="1">
    <citation type="journal article" date="2019" name="Int. J. Syst. Evol. Microbiol.">
        <title>The Global Catalogue of Microorganisms (GCM) 10K type strain sequencing project: providing services to taxonomists for standard genome sequencing and annotation.</title>
        <authorList>
            <consortium name="The Broad Institute Genomics Platform"/>
            <consortium name="The Broad Institute Genome Sequencing Center for Infectious Disease"/>
            <person name="Wu L."/>
            <person name="Ma J."/>
        </authorList>
    </citation>
    <scope>NUCLEOTIDE SEQUENCE [LARGE SCALE GENOMIC DNA]</scope>
    <source>
        <strain evidence="3">JCM 3369</strain>
    </source>
</reference>
<feature type="compositionally biased region" description="Polar residues" evidence="1">
    <location>
        <begin position="1"/>
        <end position="11"/>
    </location>
</feature>
<dbReference type="InterPro" id="IPR000415">
    <property type="entry name" value="Nitroreductase-like"/>
</dbReference>
<gene>
    <name evidence="2" type="ORF">ACFQKB_06165</name>
</gene>
<sequence>MDPRQALSTTRAMRRARPGPIPLEARERILDAAIRASTGGNAQHDPAGGSGFPAVKSVMPAARTQGGRGSLTSVFGAFRGEETREFLAVPGEEGWGKACRESFGYPVDRCGSAGRSDP</sequence>
<protein>
    <submittedName>
        <fullName evidence="2">Uncharacterized protein</fullName>
    </submittedName>
</protein>
<feature type="region of interest" description="Disordered" evidence="1">
    <location>
        <begin position="1"/>
        <end position="20"/>
    </location>
</feature>
<dbReference type="Proteomes" id="UP001596380">
    <property type="component" value="Unassembled WGS sequence"/>
</dbReference>
<comment type="caution">
    <text evidence="2">The sequence shown here is derived from an EMBL/GenBank/DDBJ whole genome shotgun (WGS) entry which is preliminary data.</text>
</comment>
<evidence type="ECO:0000313" key="3">
    <source>
        <dbReference type="Proteomes" id="UP001596380"/>
    </source>
</evidence>
<evidence type="ECO:0000313" key="2">
    <source>
        <dbReference type="EMBL" id="MFC6879348.1"/>
    </source>
</evidence>